<gene>
    <name evidence="2" type="ORF">PT974_08025</name>
</gene>
<keyword evidence="3" id="KW-1185">Reference proteome</keyword>
<accession>A0ABR0SDC8</accession>
<comment type="caution">
    <text evidence="2">The sequence shown here is derived from an EMBL/GenBank/DDBJ whole genome shotgun (WGS) entry which is preliminary data.</text>
</comment>
<evidence type="ECO:0000313" key="3">
    <source>
        <dbReference type="Proteomes" id="UP001338125"/>
    </source>
</evidence>
<feature type="compositionally biased region" description="Low complexity" evidence="1">
    <location>
        <begin position="371"/>
        <end position="382"/>
    </location>
</feature>
<proteinExistence type="predicted"/>
<sequence>MDLETREYAEALLMKAARTHGIQVRKDEVQRQVRDEQHGAAFAEWAIMYLTPDNLLTADELALYTILDRSGQVDELTGLHDLAEVQAVTEEEVRIAIDELRQSTDSISKQSETLRQQHDALSRFVKKNEENDARRRDLDLDRQRKAESERTRVAAEVEAASGSLAFRISDLEEQGSQADSSFNRVLDELFRSDDKLLSSLQKLGWELDQPDPDETSKVDKLRDICRRLIKVTVETIRTRLDTLYMDALVIAERSGRVKHTTDDEIKALEAEIDSLYAEILPVAQMSVEQQHLEPALKSVTALSGQSTFRTSTALEYINECLDYLLSRLDCLQERMETHLSHQEAATSLISTAKSEMATEVLPPLKKSIPSLLASPVRKPSSPVRRRSNTGGSITRPRRRSSGIGLPEEEPLEALMQALSLPSTGPEEVEGKERLIAMARTLQERSRRYDDVARNTQETFELSTTATIDDTRRAIQLLRDSVLAESPYNKARLIDPEIVGSISVLVQEVEKAKEQLALVEGLRGDGKSEKREDFIQRWAR</sequence>
<protein>
    <submittedName>
        <fullName evidence="2">Uncharacterized protein</fullName>
    </submittedName>
</protein>
<reference evidence="2 3" key="1">
    <citation type="submission" date="2024-01" db="EMBL/GenBank/DDBJ databases">
        <title>Complete genome of Cladobotryum mycophilum ATHUM6906.</title>
        <authorList>
            <person name="Christinaki A.C."/>
            <person name="Myridakis A.I."/>
            <person name="Kouvelis V.N."/>
        </authorList>
    </citation>
    <scope>NUCLEOTIDE SEQUENCE [LARGE SCALE GENOMIC DNA]</scope>
    <source>
        <strain evidence="2 3">ATHUM6906</strain>
    </source>
</reference>
<name>A0ABR0SDC8_9HYPO</name>
<dbReference type="Proteomes" id="UP001338125">
    <property type="component" value="Unassembled WGS sequence"/>
</dbReference>
<evidence type="ECO:0000313" key="2">
    <source>
        <dbReference type="EMBL" id="KAK5989765.1"/>
    </source>
</evidence>
<evidence type="ECO:0000256" key="1">
    <source>
        <dbReference type="SAM" id="MobiDB-lite"/>
    </source>
</evidence>
<dbReference type="EMBL" id="JAVFKD010000014">
    <property type="protein sequence ID" value="KAK5989765.1"/>
    <property type="molecule type" value="Genomic_DNA"/>
</dbReference>
<organism evidence="2 3">
    <name type="scientific">Cladobotryum mycophilum</name>
    <dbReference type="NCBI Taxonomy" id="491253"/>
    <lineage>
        <taxon>Eukaryota</taxon>
        <taxon>Fungi</taxon>
        <taxon>Dikarya</taxon>
        <taxon>Ascomycota</taxon>
        <taxon>Pezizomycotina</taxon>
        <taxon>Sordariomycetes</taxon>
        <taxon>Hypocreomycetidae</taxon>
        <taxon>Hypocreales</taxon>
        <taxon>Hypocreaceae</taxon>
        <taxon>Cladobotryum</taxon>
    </lineage>
</organism>
<feature type="region of interest" description="Disordered" evidence="1">
    <location>
        <begin position="371"/>
        <end position="406"/>
    </location>
</feature>